<reference evidence="1 2" key="1">
    <citation type="journal article" date="2016" name="Sci. Rep.">
        <title>The Dendrobium catenatum Lindl. genome sequence provides insights into polysaccharide synthase, floral development and adaptive evolution.</title>
        <authorList>
            <person name="Zhang G.Q."/>
            <person name="Xu Q."/>
            <person name="Bian C."/>
            <person name="Tsai W.C."/>
            <person name="Yeh C.M."/>
            <person name="Liu K.W."/>
            <person name="Yoshida K."/>
            <person name="Zhang L.S."/>
            <person name="Chang S.B."/>
            <person name="Chen F."/>
            <person name="Shi Y."/>
            <person name="Su Y.Y."/>
            <person name="Zhang Y.Q."/>
            <person name="Chen L.J."/>
            <person name="Yin Y."/>
            <person name="Lin M."/>
            <person name="Huang H."/>
            <person name="Deng H."/>
            <person name="Wang Z.W."/>
            <person name="Zhu S.L."/>
            <person name="Zhao X."/>
            <person name="Deng C."/>
            <person name="Niu S.C."/>
            <person name="Huang J."/>
            <person name="Wang M."/>
            <person name="Liu G.H."/>
            <person name="Yang H.J."/>
            <person name="Xiao X.J."/>
            <person name="Hsiao Y.Y."/>
            <person name="Wu W.L."/>
            <person name="Chen Y.Y."/>
            <person name="Mitsuda N."/>
            <person name="Ohme-Takagi M."/>
            <person name="Luo Y.B."/>
            <person name="Van de Peer Y."/>
            <person name="Liu Z.J."/>
        </authorList>
    </citation>
    <scope>NUCLEOTIDE SEQUENCE [LARGE SCALE GENOMIC DNA]</scope>
    <source>
        <tissue evidence="1">The whole plant</tissue>
    </source>
</reference>
<dbReference type="AlphaFoldDB" id="A0A2I0W058"/>
<organism evidence="1 2">
    <name type="scientific">Dendrobium catenatum</name>
    <dbReference type="NCBI Taxonomy" id="906689"/>
    <lineage>
        <taxon>Eukaryota</taxon>
        <taxon>Viridiplantae</taxon>
        <taxon>Streptophyta</taxon>
        <taxon>Embryophyta</taxon>
        <taxon>Tracheophyta</taxon>
        <taxon>Spermatophyta</taxon>
        <taxon>Magnoliopsida</taxon>
        <taxon>Liliopsida</taxon>
        <taxon>Asparagales</taxon>
        <taxon>Orchidaceae</taxon>
        <taxon>Epidendroideae</taxon>
        <taxon>Malaxideae</taxon>
        <taxon>Dendrobiinae</taxon>
        <taxon>Dendrobium</taxon>
    </lineage>
</organism>
<proteinExistence type="predicted"/>
<gene>
    <name evidence="1" type="ORF">MA16_Dca002305</name>
</gene>
<name>A0A2I0W058_9ASPA</name>
<keyword evidence="2" id="KW-1185">Reference proteome</keyword>
<sequence length="125" mass="13301">MVGPKSGDGWWPSISLATIGGLTVVGQKSSGGQGPSDNLAAGLWSDYGWAEFRWWSVARGKSGGQAESPVTVDGGSPMVVLELLKPKSSHQSPAKGDPFMIENADLFIDFLSVRYHNYGEDMGQV</sequence>
<reference evidence="1 2" key="2">
    <citation type="journal article" date="2017" name="Nature">
        <title>The Apostasia genome and the evolution of orchids.</title>
        <authorList>
            <person name="Zhang G.Q."/>
            <person name="Liu K.W."/>
            <person name="Li Z."/>
            <person name="Lohaus R."/>
            <person name="Hsiao Y.Y."/>
            <person name="Niu S.C."/>
            <person name="Wang J.Y."/>
            <person name="Lin Y.C."/>
            <person name="Xu Q."/>
            <person name="Chen L.J."/>
            <person name="Yoshida K."/>
            <person name="Fujiwara S."/>
            <person name="Wang Z.W."/>
            <person name="Zhang Y.Q."/>
            <person name="Mitsuda N."/>
            <person name="Wang M."/>
            <person name="Liu G.H."/>
            <person name="Pecoraro L."/>
            <person name="Huang H.X."/>
            <person name="Xiao X.J."/>
            <person name="Lin M."/>
            <person name="Wu X.Y."/>
            <person name="Wu W.L."/>
            <person name="Chen Y.Y."/>
            <person name="Chang S.B."/>
            <person name="Sakamoto S."/>
            <person name="Ohme-Takagi M."/>
            <person name="Yagi M."/>
            <person name="Zeng S.J."/>
            <person name="Shen C.Y."/>
            <person name="Yeh C.M."/>
            <person name="Luo Y.B."/>
            <person name="Tsai W.C."/>
            <person name="Van de Peer Y."/>
            <person name="Liu Z.J."/>
        </authorList>
    </citation>
    <scope>NUCLEOTIDE SEQUENCE [LARGE SCALE GENOMIC DNA]</scope>
    <source>
        <tissue evidence="1">The whole plant</tissue>
    </source>
</reference>
<evidence type="ECO:0000313" key="1">
    <source>
        <dbReference type="EMBL" id="PKU69037.1"/>
    </source>
</evidence>
<evidence type="ECO:0000313" key="2">
    <source>
        <dbReference type="Proteomes" id="UP000233837"/>
    </source>
</evidence>
<dbReference type="EMBL" id="KZ503041">
    <property type="protein sequence ID" value="PKU69037.1"/>
    <property type="molecule type" value="Genomic_DNA"/>
</dbReference>
<accession>A0A2I0W058</accession>
<protein>
    <submittedName>
        <fullName evidence="1">Uncharacterized protein</fullName>
    </submittedName>
</protein>
<dbReference type="Proteomes" id="UP000233837">
    <property type="component" value="Unassembled WGS sequence"/>
</dbReference>